<organism evidence="2 3">
    <name type="scientific">Zingiber officinale</name>
    <name type="common">Ginger</name>
    <name type="synonym">Amomum zingiber</name>
    <dbReference type="NCBI Taxonomy" id="94328"/>
    <lineage>
        <taxon>Eukaryota</taxon>
        <taxon>Viridiplantae</taxon>
        <taxon>Streptophyta</taxon>
        <taxon>Embryophyta</taxon>
        <taxon>Tracheophyta</taxon>
        <taxon>Spermatophyta</taxon>
        <taxon>Magnoliopsida</taxon>
        <taxon>Liliopsida</taxon>
        <taxon>Zingiberales</taxon>
        <taxon>Zingiberaceae</taxon>
        <taxon>Zingiber</taxon>
    </lineage>
</organism>
<evidence type="ECO:0000313" key="2">
    <source>
        <dbReference type="EMBL" id="KAG6515762.1"/>
    </source>
</evidence>
<gene>
    <name evidence="2" type="ORF">ZIOFF_026192</name>
</gene>
<evidence type="ECO:0000259" key="1">
    <source>
        <dbReference type="Pfam" id="PF19160"/>
    </source>
</evidence>
<keyword evidence="3" id="KW-1185">Reference proteome</keyword>
<evidence type="ECO:0000313" key="3">
    <source>
        <dbReference type="Proteomes" id="UP000734854"/>
    </source>
</evidence>
<dbReference type="Proteomes" id="UP000734854">
    <property type="component" value="Unassembled WGS sequence"/>
</dbReference>
<accession>A0A8J5LHT5</accession>
<dbReference type="InterPro" id="IPR040376">
    <property type="entry name" value="At4g28100-like"/>
</dbReference>
<comment type="caution">
    <text evidence="2">The sequence shown here is derived from an EMBL/GenBank/DDBJ whole genome shotgun (WGS) entry which is preliminary data.</text>
</comment>
<name>A0A8J5LHT5_ZINOF</name>
<dbReference type="PANTHER" id="PTHR34056">
    <property type="entry name" value="GPI-ANCHORED PROTEIN"/>
    <property type="match status" value="1"/>
</dbReference>
<feature type="domain" description="SPARK" evidence="1">
    <location>
        <begin position="64"/>
        <end position="216"/>
    </location>
</feature>
<reference evidence="2 3" key="1">
    <citation type="submission" date="2020-08" db="EMBL/GenBank/DDBJ databases">
        <title>Plant Genome Project.</title>
        <authorList>
            <person name="Zhang R.-G."/>
        </authorList>
    </citation>
    <scope>NUCLEOTIDE SEQUENCE [LARGE SCALE GENOMIC DNA]</scope>
    <source>
        <tissue evidence="2">Rhizome</tissue>
    </source>
</reference>
<sequence length="334" mass="35371">MLAIKITPCGLLVRRRGRGGRRMEARSVDLLCIVAFVVGAAMVDAGDGDMTASPVLRGNGGQRGCRLDLSNELFGGVGDACVRGGLDRSRCCPVLAAWLFAAHARSALEIPAEQEEDDDGAPMMPEDNQQCVKSLQSALEKRGIRLPQPNATCDTVLCFCGIRLHRIGPLRCPAAFNLSSGASAIPTAAVQRLGRDCRNASYAGCSRCLRSLDKVQNGNGGGVSDGGERAARMFARDCELMGLTWLLVRNKTAYIPTVSAVLRAMLYTARPASSSGRCSRDLDNMPLAVDSIQLQHFGGDDVISAAAFSAGRPLDVLLLTSFATTIALAGLPFL</sequence>
<dbReference type="InterPro" id="IPR043891">
    <property type="entry name" value="SPARK"/>
</dbReference>
<dbReference type="AlphaFoldDB" id="A0A8J5LHT5"/>
<dbReference type="Pfam" id="PF19160">
    <property type="entry name" value="SPARK"/>
    <property type="match status" value="1"/>
</dbReference>
<proteinExistence type="predicted"/>
<dbReference type="PANTHER" id="PTHR34056:SF3">
    <property type="entry name" value="OS07G0557700 PROTEIN"/>
    <property type="match status" value="1"/>
</dbReference>
<dbReference type="EMBL" id="JACMSC010000007">
    <property type="protein sequence ID" value="KAG6515762.1"/>
    <property type="molecule type" value="Genomic_DNA"/>
</dbReference>
<protein>
    <recommendedName>
        <fullName evidence="1">SPARK domain-containing protein</fullName>
    </recommendedName>
</protein>